<dbReference type="EMBL" id="KQ419605">
    <property type="protein sequence ID" value="KOF82942.1"/>
    <property type="molecule type" value="Genomic_DNA"/>
</dbReference>
<proteinExistence type="predicted"/>
<reference evidence="1" key="1">
    <citation type="submission" date="2015-07" db="EMBL/GenBank/DDBJ databases">
        <title>MeaNS - Measles Nucleotide Surveillance Program.</title>
        <authorList>
            <person name="Tran T."/>
            <person name="Druce J."/>
        </authorList>
    </citation>
    <scope>NUCLEOTIDE SEQUENCE</scope>
    <source>
        <strain evidence="1">UCB-OBI-ISO-001</strain>
        <tissue evidence="1">Gonad</tissue>
    </source>
</reference>
<gene>
    <name evidence="1" type="ORF">OCBIM_22024641mg</name>
</gene>
<sequence>MQNINYTQKFLHFIHKYKPYDFSSCMLVNKIFFITMFQCRTTPLNIKYSFIKYKGEWNDYIWNNHNITVPFSLIL</sequence>
<name>A0A0L8H174_OCTBM</name>
<protein>
    <submittedName>
        <fullName evidence="1">Uncharacterized protein</fullName>
    </submittedName>
</protein>
<dbReference type="AlphaFoldDB" id="A0A0L8H174"/>
<evidence type="ECO:0000313" key="1">
    <source>
        <dbReference type="EMBL" id="KOF82942.1"/>
    </source>
</evidence>
<organism evidence="1">
    <name type="scientific">Octopus bimaculoides</name>
    <name type="common">California two-spotted octopus</name>
    <dbReference type="NCBI Taxonomy" id="37653"/>
    <lineage>
        <taxon>Eukaryota</taxon>
        <taxon>Metazoa</taxon>
        <taxon>Spiralia</taxon>
        <taxon>Lophotrochozoa</taxon>
        <taxon>Mollusca</taxon>
        <taxon>Cephalopoda</taxon>
        <taxon>Coleoidea</taxon>
        <taxon>Octopodiformes</taxon>
        <taxon>Octopoda</taxon>
        <taxon>Incirrata</taxon>
        <taxon>Octopodidae</taxon>
        <taxon>Octopus</taxon>
    </lineage>
</organism>
<accession>A0A0L8H174</accession>